<dbReference type="Pfam" id="PF03992">
    <property type="entry name" value="ABM"/>
    <property type="match status" value="1"/>
</dbReference>
<dbReference type="InterPro" id="IPR007138">
    <property type="entry name" value="ABM_dom"/>
</dbReference>
<dbReference type="GO" id="GO:0004497">
    <property type="term" value="F:monooxygenase activity"/>
    <property type="evidence" value="ECO:0007669"/>
    <property type="project" value="UniProtKB-KW"/>
</dbReference>
<dbReference type="PANTHER" id="PTHR33336:SF3">
    <property type="entry name" value="ABM DOMAIN-CONTAINING PROTEIN"/>
    <property type="match status" value="1"/>
</dbReference>
<name>A0A3S9P047_9BACT</name>
<gene>
    <name evidence="2" type="ORF">EI427_04785</name>
</gene>
<dbReference type="InterPro" id="IPR050744">
    <property type="entry name" value="AI-2_Isomerase_LsrG"/>
</dbReference>
<keyword evidence="3" id="KW-1185">Reference proteome</keyword>
<evidence type="ECO:0000313" key="2">
    <source>
        <dbReference type="EMBL" id="AZQ61568.1"/>
    </source>
</evidence>
<protein>
    <submittedName>
        <fullName evidence="2">Antibiotic biosynthesis monooxygenase</fullName>
    </submittedName>
</protein>
<evidence type="ECO:0000313" key="3">
    <source>
        <dbReference type="Proteomes" id="UP000267268"/>
    </source>
</evidence>
<feature type="domain" description="ABM" evidence="1">
    <location>
        <begin position="2"/>
        <end position="91"/>
    </location>
</feature>
<keyword evidence="2" id="KW-0503">Monooxygenase</keyword>
<dbReference type="InterPro" id="IPR011008">
    <property type="entry name" value="Dimeric_a/b-barrel"/>
</dbReference>
<dbReference type="AlphaFoldDB" id="A0A3S9P047"/>
<sequence>MLHRFVRMSFQEDKIEDFKEMFTTIQSTIEAFEGCHSVILLQDKDGVNKFMTFSIWDDEEALNNYRGSDFFKQTWVKTKKMFNDKPEAFSMYKP</sequence>
<dbReference type="RefSeq" id="WP_126612185.1">
    <property type="nucleotide sequence ID" value="NZ_CP034562.1"/>
</dbReference>
<accession>A0A3S9P047</accession>
<dbReference type="EMBL" id="CP034562">
    <property type="protein sequence ID" value="AZQ61568.1"/>
    <property type="molecule type" value="Genomic_DNA"/>
</dbReference>
<organism evidence="2 3">
    <name type="scientific">Flammeovirga pectinis</name>
    <dbReference type="NCBI Taxonomy" id="2494373"/>
    <lineage>
        <taxon>Bacteria</taxon>
        <taxon>Pseudomonadati</taxon>
        <taxon>Bacteroidota</taxon>
        <taxon>Cytophagia</taxon>
        <taxon>Cytophagales</taxon>
        <taxon>Flammeovirgaceae</taxon>
        <taxon>Flammeovirga</taxon>
    </lineage>
</organism>
<dbReference type="Gene3D" id="3.30.70.100">
    <property type="match status" value="1"/>
</dbReference>
<dbReference type="OrthoDB" id="1120859at2"/>
<keyword evidence="2" id="KW-0560">Oxidoreductase</keyword>
<dbReference type="PROSITE" id="PS51725">
    <property type="entry name" value="ABM"/>
    <property type="match status" value="1"/>
</dbReference>
<dbReference type="Proteomes" id="UP000267268">
    <property type="component" value="Chromosome 1"/>
</dbReference>
<reference evidence="2 3" key="1">
    <citation type="submission" date="2018-12" db="EMBL/GenBank/DDBJ databases">
        <title>Flammeovirga pectinis sp. nov., isolated from the gut of the Korean scallop, Patinopecten yessoensis.</title>
        <authorList>
            <person name="Bae J.-W."/>
            <person name="Jeong Y.-S."/>
            <person name="Kang W."/>
        </authorList>
    </citation>
    <scope>NUCLEOTIDE SEQUENCE [LARGE SCALE GENOMIC DNA]</scope>
    <source>
        <strain evidence="2 3">L12M1</strain>
    </source>
</reference>
<dbReference type="KEGG" id="fll:EI427_04785"/>
<dbReference type="PANTHER" id="PTHR33336">
    <property type="entry name" value="QUINOL MONOOXYGENASE YGIN-RELATED"/>
    <property type="match status" value="1"/>
</dbReference>
<proteinExistence type="predicted"/>
<dbReference type="SUPFAM" id="SSF54909">
    <property type="entry name" value="Dimeric alpha+beta barrel"/>
    <property type="match status" value="1"/>
</dbReference>
<evidence type="ECO:0000259" key="1">
    <source>
        <dbReference type="PROSITE" id="PS51725"/>
    </source>
</evidence>